<dbReference type="RefSeq" id="WP_174582394.1">
    <property type="nucleotide sequence ID" value="NZ_CAJNOB010000056.1"/>
</dbReference>
<comment type="caution">
    <text evidence="2">The sequence shown here is derived from an EMBL/GenBank/DDBJ whole genome shotgun (WGS) entry which is preliminary data.</text>
</comment>
<dbReference type="Proteomes" id="UP000663859">
    <property type="component" value="Unassembled WGS sequence"/>
</dbReference>
<evidence type="ECO:0008006" key="4">
    <source>
        <dbReference type="Google" id="ProtNLM"/>
    </source>
</evidence>
<feature type="compositionally biased region" description="Low complexity" evidence="1">
    <location>
        <begin position="289"/>
        <end position="309"/>
    </location>
</feature>
<evidence type="ECO:0000313" key="2">
    <source>
        <dbReference type="EMBL" id="CAF0703471.1"/>
    </source>
</evidence>
<dbReference type="InterPro" id="IPR011990">
    <property type="entry name" value="TPR-like_helical_dom_sf"/>
</dbReference>
<keyword evidence="3" id="KW-1185">Reference proteome</keyword>
<protein>
    <recommendedName>
        <fullName evidence="4">Tetratricopeptide repeat protein</fullName>
    </recommendedName>
</protein>
<proteinExistence type="predicted"/>
<gene>
    <name evidence="2" type="ORF">MPNT_60007</name>
</gene>
<name>A0A8J2BKR5_9BACT</name>
<organism evidence="2 3">
    <name type="scientific">Candidatus Methylacidithermus pantelleriae</name>
    <dbReference type="NCBI Taxonomy" id="2744239"/>
    <lineage>
        <taxon>Bacteria</taxon>
        <taxon>Pseudomonadati</taxon>
        <taxon>Verrucomicrobiota</taxon>
        <taxon>Methylacidiphilae</taxon>
        <taxon>Methylacidiphilales</taxon>
        <taxon>Methylacidiphilaceae</taxon>
        <taxon>Candidatus Methylacidithermus</taxon>
    </lineage>
</organism>
<sequence>MVLRTLWQGFLAVLVLLGLGIAGALRLVAIESSSLDRAQALHARMAAEDIPPSLRRLYLDYSLGDDNQRICASLKLGLASARESRYSLAARALDEAIVRIRAAQSAQASRKKPMASPWFLGEPYERSALYLYRAVLYIQQENFAAAIAAAKKCLEEDGITTEDGQGDWASAAWVASYAAGVAGDEKAKKQAIRIWNRIQGGSTKGALPVAGDNILVLVETGEGPHKLRRGKNGEILVLAEGPDRVRRVTVGLVGQKPLVIGPTEDLYWQATTWRGQHVEAFLNGQPVTSSTGQSSDSSEEASAGESAPSLADIRSWSNLPHRIFLASLRCPEGTSRVRLQGLDEQNRVVAESTWRVPISSDKPNGVIWDFFP</sequence>
<accession>A0A8J2BKR5</accession>
<reference evidence="2" key="1">
    <citation type="submission" date="2021-02" db="EMBL/GenBank/DDBJ databases">
        <authorList>
            <person name="Cremers G."/>
            <person name="Picone N."/>
        </authorList>
    </citation>
    <scope>NUCLEOTIDE SEQUENCE</scope>
    <source>
        <strain evidence="2">PQ17</strain>
    </source>
</reference>
<dbReference type="SUPFAM" id="SSF48452">
    <property type="entry name" value="TPR-like"/>
    <property type="match status" value="1"/>
</dbReference>
<evidence type="ECO:0000313" key="3">
    <source>
        <dbReference type="Proteomes" id="UP000663859"/>
    </source>
</evidence>
<dbReference type="EMBL" id="CAJNOB010000056">
    <property type="protein sequence ID" value="CAF0703471.1"/>
    <property type="molecule type" value="Genomic_DNA"/>
</dbReference>
<dbReference type="AlphaFoldDB" id="A0A8J2BKR5"/>
<feature type="region of interest" description="Disordered" evidence="1">
    <location>
        <begin position="285"/>
        <end position="309"/>
    </location>
</feature>
<evidence type="ECO:0000256" key="1">
    <source>
        <dbReference type="SAM" id="MobiDB-lite"/>
    </source>
</evidence>